<accession>G3HXM3</accession>
<dbReference type="AlphaFoldDB" id="G3HXM3"/>
<dbReference type="EMBL" id="JH000883">
    <property type="protein sequence ID" value="EGW12579.1"/>
    <property type="molecule type" value="Genomic_DNA"/>
</dbReference>
<organism evidence="1 2">
    <name type="scientific">Cricetulus griseus</name>
    <name type="common">Chinese hamster</name>
    <name type="synonym">Cricetulus barabensis griseus</name>
    <dbReference type="NCBI Taxonomy" id="10029"/>
    <lineage>
        <taxon>Eukaryota</taxon>
        <taxon>Metazoa</taxon>
        <taxon>Chordata</taxon>
        <taxon>Craniata</taxon>
        <taxon>Vertebrata</taxon>
        <taxon>Euteleostomi</taxon>
        <taxon>Mammalia</taxon>
        <taxon>Eutheria</taxon>
        <taxon>Euarchontoglires</taxon>
        <taxon>Glires</taxon>
        <taxon>Rodentia</taxon>
        <taxon>Myomorpha</taxon>
        <taxon>Muroidea</taxon>
        <taxon>Cricetidae</taxon>
        <taxon>Cricetinae</taxon>
        <taxon>Cricetulus</taxon>
    </lineage>
</organism>
<sequence>MDSKDHLLLLLLLVWLLFLSLLHGLFFSIPATQMSTPFFSSYSLSDLTHHTHGSKHTF</sequence>
<gene>
    <name evidence="1" type="ORF">I79_015751</name>
</gene>
<proteinExistence type="predicted"/>
<dbReference type="Proteomes" id="UP000001075">
    <property type="component" value="Unassembled WGS sequence"/>
</dbReference>
<name>G3HXM3_CRIGR</name>
<dbReference type="InParanoid" id="G3HXM3"/>
<reference evidence="2" key="1">
    <citation type="journal article" date="2011" name="Nat. Biotechnol.">
        <title>The genomic sequence of the Chinese hamster ovary (CHO)-K1 cell line.</title>
        <authorList>
            <person name="Xu X."/>
            <person name="Nagarajan H."/>
            <person name="Lewis N.E."/>
            <person name="Pan S."/>
            <person name="Cai Z."/>
            <person name="Liu X."/>
            <person name="Chen W."/>
            <person name="Xie M."/>
            <person name="Wang W."/>
            <person name="Hammond S."/>
            <person name="Andersen M.R."/>
            <person name="Neff N."/>
            <person name="Passarelli B."/>
            <person name="Koh W."/>
            <person name="Fan H.C."/>
            <person name="Wang J."/>
            <person name="Gui Y."/>
            <person name="Lee K.H."/>
            <person name="Betenbaugh M.J."/>
            <person name="Quake S.R."/>
            <person name="Famili I."/>
            <person name="Palsson B.O."/>
            <person name="Wang J."/>
        </authorList>
    </citation>
    <scope>NUCLEOTIDE SEQUENCE [LARGE SCALE GENOMIC DNA]</scope>
    <source>
        <strain evidence="2">CHO K1 cell line</strain>
    </source>
</reference>
<protein>
    <submittedName>
        <fullName evidence="1">Uncharacterized protein</fullName>
    </submittedName>
</protein>
<evidence type="ECO:0000313" key="1">
    <source>
        <dbReference type="EMBL" id="EGW12579.1"/>
    </source>
</evidence>
<evidence type="ECO:0000313" key="2">
    <source>
        <dbReference type="Proteomes" id="UP000001075"/>
    </source>
</evidence>